<keyword evidence="7" id="KW-1185">Reference proteome</keyword>
<dbReference type="SUPFAM" id="SSF100950">
    <property type="entry name" value="NagB/RpiA/CoA transferase-like"/>
    <property type="match status" value="1"/>
</dbReference>
<dbReference type="InterPro" id="IPR007324">
    <property type="entry name" value="Sugar-bd_dom_put"/>
</dbReference>
<proteinExistence type="inferred from homology"/>
<dbReference type="Gene3D" id="3.40.50.1360">
    <property type="match status" value="1"/>
</dbReference>
<keyword evidence="3" id="KW-0238">DNA-binding</keyword>
<sequence>MIGTTPASDSSGDARYDVSMEPTEVMKEAAASTSELERLYRAAQLYYEQGATQAEVAEQLKISRPSVSRMLAEARSQGIVEIRVHRPASTGMDELSERLKAKLGLDGVHLAPGDQSQRVGLGLGPVTRAALAGANLRAGDVLLLASGETTYALAQQRLGNFSGVVVAPTVGGQAEPDPWHQTNEVVRAFAATSGGYPHYLFAPSMPSEALLSALQDDPGYRQVVADWNSAKVALVGIGAAPLSRNSIAQSVPRHHPNLAKSIGDVCLAFYDPQGNEVTFPGSERMVRVPGQTLRAVPTRIAAAVGAHKAPSIIAAANAGWFNILVTDESTARAVDRQL</sequence>
<dbReference type="AlphaFoldDB" id="A0A2T0YQM9"/>
<dbReference type="InterPro" id="IPR036388">
    <property type="entry name" value="WH-like_DNA-bd_sf"/>
</dbReference>
<evidence type="ECO:0000313" key="6">
    <source>
        <dbReference type="EMBL" id="PRZ17726.1"/>
    </source>
</evidence>
<evidence type="ECO:0000313" key="7">
    <source>
        <dbReference type="Proteomes" id="UP000238217"/>
    </source>
</evidence>
<dbReference type="PANTHER" id="PTHR34294:SF1">
    <property type="entry name" value="TRANSCRIPTIONAL REGULATOR LSRR"/>
    <property type="match status" value="1"/>
</dbReference>
<reference evidence="6 7" key="1">
    <citation type="submission" date="2018-03" db="EMBL/GenBank/DDBJ databases">
        <title>Comparative analysis of microorganisms from saline springs in Andes Mountain Range, Colombia.</title>
        <authorList>
            <person name="Rubin E."/>
        </authorList>
    </citation>
    <scope>NUCLEOTIDE SEQUENCE [LARGE SCALE GENOMIC DNA]</scope>
    <source>
        <strain evidence="6 7">CG 35</strain>
    </source>
</reference>
<evidence type="ECO:0000256" key="1">
    <source>
        <dbReference type="ARBA" id="ARBA00010466"/>
    </source>
</evidence>
<comment type="similarity">
    <text evidence="1">Belongs to the SorC transcriptional regulatory family.</text>
</comment>
<dbReference type="Gene3D" id="1.10.10.10">
    <property type="entry name" value="Winged helix-like DNA-binding domain superfamily/Winged helix DNA-binding domain"/>
    <property type="match status" value="1"/>
</dbReference>
<keyword evidence="4" id="KW-0804">Transcription</keyword>
<dbReference type="InterPro" id="IPR037171">
    <property type="entry name" value="NagB/RpiA_transferase-like"/>
</dbReference>
<feature type="domain" description="Sugar-binding" evidence="5">
    <location>
        <begin position="90"/>
        <end position="334"/>
    </location>
</feature>
<dbReference type="EMBL" id="PVTY01000004">
    <property type="protein sequence ID" value="PRZ17726.1"/>
    <property type="molecule type" value="Genomic_DNA"/>
</dbReference>
<gene>
    <name evidence="6" type="ORF">BCL67_10475</name>
</gene>
<dbReference type="Proteomes" id="UP000238217">
    <property type="component" value="Unassembled WGS sequence"/>
</dbReference>
<dbReference type="GO" id="GO:0003677">
    <property type="term" value="F:DNA binding"/>
    <property type="evidence" value="ECO:0007669"/>
    <property type="project" value="UniProtKB-KW"/>
</dbReference>
<dbReference type="PANTHER" id="PTHR34294">
    <property type="entry name" value="TRANSCRIPTIONAL REGULATOR-RELATED"/>
    <property type="match status" value="1"/>
</dbReference>
<evidence type="ECO:0000256" key="3">
    <source>
        <dbReference type="ARBA" id="ARBA00023125"/>
    </source>
</evidence>
<dbReference type="Pfam" id="PF04198">
    <property type="entry name" value="Sugar-bind"/>
    <property type="match status" value="1"/>
</dbReference>
<keyword evidence="2" id="KW-0805">Transcription regulation</keyword>
<accession>A0A2T0YQM9</accession>
<evidence type="ECO:0000256" key="4">
    <source>
        <dbReference type="ARBA" id="ARBA00023163"/>
    </source>
</evidence>
<evidence type="ECO:0000256" key="2">
    <source>
        <dbReference type="ARBA" id="ARBA00023015"/>
    </source>
</evidence>
<organism evidence="6 7">
    <name type="scientific">Nesterenkonia sandarakina</name>
    <dbReference type="NCBI Taxonomy" id="272918"/>
    <lineage>
        <taxon>Bacteria</taxon>
        <taxon>Bacillati</taxon>
        <taxon>Actinomycetota</taxon>
        <taxon>Actinomycetes</taxon>
        <taxon>Micrococcales</taxon>
        <taxon>Micrococcaceae</taxon>
        <taxon>Nesterenkonia</taxon>
    </lineage>
</organism>
<name>A0A2T0YQM9_9MICC</name>
<dbReference type="GO" id="GO:0030246">
    <property type="term" value="F:carbohydrate binding"/>
    <property type="evidence" value="ECO:0007669"/>
    <property type="project" value="InterPro"/>
</dbReference>
<comment type="caution">
    <text evidence="6">The sequence shown here is derived from an EMBL/GenBank/DDBJ whole genome shotgun (WGS) entry which is preliminary data.</text>
</comment>
<dbReference type="InterPro" id="IPR051054">
    <property type="entry name" value="SorC_transcr_regulators"/>
</dbReference>
<dbReference type="Pfam" id="PF13384">
    <property type="entry name" value="HTH_23"/>
    <property type="match status" value="1"/>
</dbReference>
<evidence type="ECO:0000259" key="5">
    <source>
        <dbReference type="Pfam" id="PF04198"/>
    </source>
</evidence>
<protein>
    <submittedName>
        <fullName evidence="6">DeoR family transcriptional regulator</fullName>
    </submittedName>
</protein>